<dbReference type="RefSeq" id="WP_005489378.1">
    <property type="nucleotide sequence ID" value="NZ_CAUI01000021.1"/>
</dbReference>
<dbReference type="eggNOG" id="COG5001">
    <property type="taxonomic scope" value="Bacteria"/>
</dbReference>
<comment type="caution">
    <text evidence="11">The sequence shown here is derived from an EMBL/GenBank/DDBJ whole genome shotgun (WGS) entry which is preliminary data.</text>
</comment>
<dbReference type="InterPro" id="IPR035919">
    <property type="entry name" value="EAL_sf"/>
</dbReference>
<dbReference type="Pfam" id="PF00672">
    <property type="entry name" value="HAMP"/>
    <property type="match status" value="1"/>
</dbReference>
<dbReference type="CDD" id="cd01949">
    <property type="entry name" value="GGDEF"/>
    <property type="match status" value="1"/>
</dbReference>
<protein>
    <submittedName>
        <fullName evidence="11">Diguanylate cyclase/phosphodiesterase (GGDEF &amp; EAL domains) with PAS/PAC sensor(S)</fullName>
    </submittedName>
</protein>
<dbReference type="SMART" id="SM00304">
    <property type="entry name" value="HAMP"/>
    <property type="match status" value="1"/>
</dbReference>
<dbReference type="PANTHER" id="PTHR44757:SF2">
    <property type="entry name" value="BIOFILM ARCHITECTURE MAINTENANCE PROTEIN MBAA"/>
    <property type="match status" value="1"/>
</dbReference>
<dbReference type="CDD" id="cd18773">
    <property type="entry name" value="PDC1_HK_sensor"/>
    <property type="match status" value="1"/>
</dbReference>
<name>M5E320_9FIRM</name>
<feature type="domain" description="EAL" evidence="8">
    <location>
        <begin position="547"/>
        <end position="797"/>
    </location>
</feature>
<gene>
    <name evidence="11" type="ORF">HSACCH_01827</name>
</gene>
<evidence type="ECO:0000256" key="6">
    <source>
        <dbReference type="SAM" id="Coils"/>
    </source>
</evidence>
<dbReference type="Gene3D" id="3.30.70.270">
    <property type="match status" value="1"/>
</dbReference>
<evidence type="ECO:0000313" key="12">
    <source>
        <dbReference type="Proteomes" id="UP000012063"/>
    </source>
</evidence>
<evidence type="ECO:0000256" key="5">
    <source>
        <dbReference type="ARBA" id="ARBA00023136"/>
    </source>
</evidence>
<dbReference type="InterPro" id="IPR001633">
    <property type="entry name" value="EAL_dom"/>
</dbReference>
<feature type="transmembrane region" description="Helical" evidence="7">
    <location>
        <begin position="284"/>
        <end position="304"/>
    </location>
</feature>
<dbReference type="Pfam" id="PF00563">
    <property type="entry name" value="EAL"/>
    <property type="match status" value="1"/>
</dbReference>
<dbReference type="Gene3D" id="3.30.450.20">
    <property type="entry name" value="PAS domain"/>
    <property type="match status" value="2"/>
</dbReference>
<dbReference type="SMART" id="SM00267">
    <property type="entry name" value="GGDEF"/>
    <property type="match status" value="1"/>
</dbReference>
<comment type="subcellular location">
    <subcellularLocation>
        <location evidence="1">Cell membrane</location>
        <topology evidence="1">Multi-pass membrane protein</topology>
    </subcellularLocation>
</comment>
<dbReference type="InterPro" id="IPR033479">
    <property type="entry name" value="dCache_1"/>
</dbReference>
<dbReference type="Pfam" id="PF02743">
    <property type="entry name" value="dCache_1"/>
    <property type="match status" value="1"/>
</dbReference>
<feature type="domain" description="HAMP" evidence="9">
    <location>
        <begin position="307"/>
        <end position="359"/>
    </location>
</feature>
<feature type="coiled-coil region" evidence="6">
    <location>
        <begin position="354"/>
        <end position="381"/>
    </location>
</feature>
<feature type="domain" description="GGDEF" evidence="10">
    <location>
        <begin position="405"/>
        <end position="538"/>
    </location>
</feature>
<dbReference type="CDD" id="cd12912">
    <property type="entry name" value="PDC2_MCP_like"/>
    <property type="match status" value="1"/>
</dbReference>
<reference evidence="12" key="1">
    <citation type="journal article" date="2013" name="Genome Announc.">
        <title>Genome Sequence of Halanaerobium saccharolyticum subsp. saccharolyticum Strain DSM 6643T, a Halophilic Hydrogen-Producing Bacterium.</title>
        <authorList>
            <person name="Kivisto A."/>
            <person name="Larjo A."/>
            <person name="Ciranna A."/>
            <person name="Santala V."/>
            <person name="Roos C."/>
            <person name="Karp M."/>
        </authorList>
    </citation>
    <scope>NUCLEOTIDE SEQUENCE [LARGE SCALE GENOMIC DNA]</scope>
    <source>
        <strain evidence="12">DSM 6643</strain>
    </source>
</reference>
<keyword evidence="2" id="KW-1003">Cell membrane</keyword>
<dbReference type="InterPro" id="IPR029151">
    <property type="entry name" value="Sensor-like_sf"/>
</dbReference>
<evidence type="ECO:0000256" key="4">
    <source>
        <dbReference type="ARBA" id="ARBA00022989"/>
    </source>
</evidence>
<dbReference type="Proteomes" id="UP000012063">
    <property type="component" value="Unassembled WGS sequence"/>
</dbReference>
<evidence type="ECO:0000256" key="1">
    <source>
        <dbReference type="ARBA" id="ARBA00004651"/>
    </source>
</evidence>
<keyword evidence="12" id="KW-1185">Reference proteome</keyword>
<dbReference type="PROSITE" id="PS50887">
    <property type="entry name" value="GGDEF"/>
    <property type="match status" value="1"/>
</dbReference>
<dbReference type="PROSITE" id="PS50883">
    <property type="entry name" value="EAL"/>
    <property type="match status" value="1"/>
</dbReference>
<dbReference type="CDD" id="cd01948">
    <property type="entry name" value="EAL"/>
    <property type="match status" value="1"/>
</dbReference>
<dbReference type="InterPro" id="IPR000160">
    <property type="entry name" value="GGDEF_dom"/>
</dbReference>
<proteinExistence type="predicted"/>
<evidence type="ECO:0000259" key="10">
    <source>
        <dbReference type="PROSITE" id="PS50887"/>
    </source>
</evidence>
<dbReference type="CDD" id="cd06225">
    <property type="entry name" value="HAMP"/>
    <property type="match status" value="1"/>
</dbReference>
<dbReference type="GO" id="GO:0005886">
    <property type="term" value="C:plasma membrane"/>
    <property type="evidence" value="ECO:0007669"/>
    <property type="project" value="UniProtKB-SubCell"/>
</dbReference>
<evidence type="ECO:0000259" key="8">
    <source>
        <dbReference type="PROSITE" id="PS50883"/>
    </source>
</evidence>
<dbReference type="InterPro" id="IPR003660">
    <property type="entry name" value="HAMP_dom"/>
</dbReference>
<evidence type="ECO:0000313" key="11">
    <source>
        <dbReference type="EMBL" id="CCU80071.1"/>
    </source>
</evidence>
<dbReference type="SUPFAM" id="SSF141868">
    <property type="entry name" value="EAL domain-like"/>
    <property type="match status" value="1"/>
</dbReference>
<keyword evidence="3 7" id="KW-0812">Transmembrane</keyword>
<evidence type="ECO:0000256" key="3">
    <source>
        <dbReference type="ARBA" id="ARBA00022692"/>
    </source>
</evidence>
<dbReference type="NCBIfam" id="TIGR00254">
    <property type="entry name" value="GGDEF"/>
    <property type="match status" value="1"/>
</dbReference>
<dbReference type="InParanoid" id="M5E320"/>
<organism evidence="11 12">
    <name type="scientific">Halanaerobium saccharolyticum subsp. saccharolyticum DSM 6643</name>
    <dbReference type="NCBI Taxonomy" id="1293054"/>
    <lineage>
        <taxon>Bacteria</taxon>
        <taxon>Bacillati</taxon>
        <taxon>Bacillota</taxon>
        <taxon>Clostridia</taxon>
        <taxon>Halanaerobiales</taxon>
        <taxon>Halanaerobiaceae</taxon>
        <taxon>Halanaerobium</taxon>
    </lineage>
</organism>
<evidence type="ECO:0000256" key="7">
    <source>
        <dbReference type="SAM" id="Phobius"/>
    </source>
</evidence>
<dbReference type="AlphaFoldDB" id="M5E320"/>
<dbReference type="OrthoDB" id="9805474at2"/>
<dbReference type="GO" id="GO:0007165">
    <property type="term" value="P:signal transduction"/>
    <property type="evidence" value="ECO:0007669"/>
    <property type="project" value="InterPro"/>
</dbReference>
<feature type="transmembrane region" description="Helical" evidence="7">
    <location>
        <begin position="12"/>
        <end position="35"/>
    </location>
</feature>
<keyword evidence="5 7" id="KW-0472">Membrane</keyword>
<dbReference type="InterPro" id="IPR043128">
    <property type="entry name" value="Rev_trsase/Diguanyl_cyclase"/>
</dbReference>
<dbReference type="SUPFAM" id="SSF55073">
    <property type="entry name" value="Nucleotide cyclase"/>
    <property type="match status" value="1"/>
</dbReference>
<dbReference type="PROSITE" id="PS50885">
    <property type="entry name" value="HAMP"/>
    <property type="match status" value="1"/>
</dbReference>
<keyword evidence="6" id="KW-0175">Coiled coil</keyword>
<dbReference type="Pfam" id="PF00990">
    <property type="entry name" value="GGDEF"/>
    <property type="match status" value="1"/>
</dbReference>
<keyword evidence="4 7" id="KW-1133">Transmembrane helix</keyword>
<dbReference type="SUPFAM" id="SSF158472">
    <property type="entry name" value="HAMP domain-like"/>
    <property type="match status" value="1"/>
</dbReference>
<dbReference type="EMBL" id="CAUI01000021">
    <property type="protein sequence ID" value="CCU80071.1"/>
    <property type="molecule type" value="Genomic_DNA"/>
</dbReference>
<dbReference type="Gene3D" id="3.20.20.450">
    <property type="entry name" value="EAL domain"/>
    <property type="match status" value="1"/>
</dbReference>
<dbReference type="InterPro" id="IPR052155">
    <property type="entry name" value="Biofilm_reg_signaling"/>
</dbReference>
<sequence length="798" mass="92302">MNNKQVKWYNSLIVKVNWAIIFIIIIFVALLSWSLNNLFSEELSGQVREVNLEIAKALKNNVNNFLDNTENIIYLTASFLEKRLDNDQEILSLLESIKKEYSQLKYLYYADENGQMLMYPDINLKADYNPKTRNWYQKAVEQEKMIWTDSYLDANEEYLMITAALPIRNNQGEIIGVLAGDILLEQLSDTIANKKIGKTGYAFIANQSGEVIAHPDRSLIENRFNINKIIDYHKISQSKSGSLRYKNNGDYKLASFVSLERLNSTVFAQIKSEEAFSVRNKLEFIIFEISLLIIVILIITVFLINKKYLLDPLHNLIDKIMKVANGDFEVNISETRDDEIGKLSQSFNYMTGEISAAYQQLEAYNQEITNLSEDLKHQANHDPLTGLANRRKFMKKLKDVLKKKTKAAVILLDFDNFKEINDTVGHVYGDQLLKKFSQLLLSSFNDNVFVARYGGDEFLLLIENINSKEEIEKYIKKLKEIVSEPFLIDKNEFYLDFSLGISCYPKDSSNSYELITMADTAMYQVKELSNKYYLFYTSEIFNKIKDKKIIREILRRAVKNNAFELKYQPQVNIASGEIESFEALLRLKEHNISPAKFIPVAEESGQIIEIGRWVTEKVIKDLAILQNLRNKPIKISLNFSVQQLNDMDYIDFIAEKLKENEVDSKYLEIEITESLLINQKEKALNYLRKLSDLGIKLALDDFGTGYSSLSYLTYISFAKVKLDKVLIEKFLEYENLKTINSLISLFHSLDLPVVAEGVEKREQLNKLKTVDCDYIQGYLFSRAVPFVEIEELLEQKFV</sequence>
<dbReference type="Gene3D" id="1.10.8.500">
    <property type="entry name" value="HAMP domain in histidine kinase"/>
    <property type="match status" value="1"/>
</dbReference>
<dbReference type="STRING" id="1293054.HSACCH_01827"/>
<dbReference type="SUPFAM" id="SSF103190">
    <property type="entry name" value="Sensory domain-like"/>
    <property type="match status" value="1"/>
</dbReference>
<dbReference type="InterPro" id="IPR029787">
    <property type="entry name" value="Nucleotide_cyclase"/>
</dbReference>
<evidence type="ECO:0000259" key="9">
    <source>
        <dbReference type="PROSITE" id="PS50885"/>
    </source>
</evidence>
<dbReference type="SMART" id="SM00052">
    <property type="entry name" value="EAL"/>
    <property type="match status" value="1"/>
</dbReference>
<dbReference type="PANTHER" id="PTHR44757">
    <property type="entry name" value="DIGUANYLATE CYCLASE DGCP"/>
    <property type="match status" value="1"/>
</dbReference>
<evidence type="ECO:0000256" key="2">
    <source>
        <dbReference type="ARBA" id="ARBA00022475"/>
    </source>
</evidence>
<accession>M5E320</accession>